<keyword evidence="2" id="KW-0614">Plasmid</keyword>
<dbReference type="AlphaFoldDB" id="S3H6F1"/>
<gene>
    <name evidence="2" type="ORF">RGCCGE502_33541</name>
</gene>
<proteinExistence type="predicted"/>
<reference evidence="2 3" key="1">
    <citation type="journal article" date="2012" name="J. Bacteriol.">
        <title>Genome sequence of Rhizobium grahamii CCGE502, a broad-host-range symbiont with low nodulation competitiveness in Phaseolus vulgaris.</title>
        <authorList>
            <person name="Althabegoiti M.J."/>
            <person name="Lozano L."/>
            <person name="Torres-Tejerizo G."/>
            <person name="Ormeno-Orrillo E."/>
            <person name="Rogel M.A."/>
            <person name="Gonzalez V."/>
            <person name="Martinez-Romero E."/>
        </authorList>
    </citation>
    <scope>NUCLEOTIDE SEQUENCE [LARGE SCALE GENOMIC DNA]</scope>
    <source>
        <strain evidence="2 3">CCGE 502</strain>
        <plasmid evidence="2">pRg502a</plasmid>
    </source>
</reference>
<organism evidence="2 3">
    <name type="scientific">Rhizobium grahamii CCGE 502</name>
    <dbReference type="NCBI Taxonomy" id="990285"/>
    <lineage>
        <taxon>Bacteria</taxon>
        <taxon>Pseudomonadati</taxon>
        <taxon>Pseudomonadota</taxon>
        <taxon>Alphaproteobacteria</taxon>
        <taxon>Hyphomicrobiales</taxon>
        <taxon>Rhizobiaceae</taxon>
        <taxon>Rhizobium/Agrobacterium group</taxon>
        <taxon>Rhizobium</taxon>
    </lineage>
</organism>
<evidence type="ECO:0000256" key="1">
    <source>
        <dbReference type="SAM" id="MobiDB-lite"/>
    </source>
</evidence>
<evidence type="ECO:0000313" key="2">
    <source>
        <dbReference type="EMBL" id="EPE93825.1"/>
    </source>
</evidence>
<feature type="region of interest" description="Disordered" evidence="1">
    <location>
        <begin position="1"/>
        <end position="88"/>
    </location>
</feature>
<dbReference type="RefSeq" id="WP_016558595.1">
    <property type="nucleotide sequence ID" value="NZ_AEYE02000038.1"/>
</dbReference>
<sequence length="183" mass="19871">MASPWKFLVGLVSPEREQRRENSSTENATQGCPSETADPTEAPVEESLNSGEGPRSDAAHRHEQTATIVTERVHSEKVENDGQVDGEDAEVAQVADPAPPGETGTTIIAAHRALHIQGAVEVAQRKQRGRGNKAIAVPNAPHVNDTTNEVSLDKEINLLRSQLATKLMLQNAQLRQMLERFEG</sequence>
<name>S3H6F1_9HYPH</name>
<feature type="compositionally biased region" description="Basic and acidic residues" evidence="1">
    <location>
        <begin position="14"/>
        <end position="23"/>
    </location>
</feature>
<feature type="compositionally biased region" description="Basic and acidic residues" evidence="1">
    <location>
        <begin position="71"/>
        <end position="80"/>
    </location>
</feature>
<dbReference type="HOGENOM" id="CLU_125987_0_0_5"/>
<geneLocation type="plasmid" evidence="2">
    <name>pRg502a</name>
</geneLocation>
<dbReference type="EMBL" id="AEYE02000038">
    <property type="protein sequence ID" value="EPE93825.1"/>
    <property type="molecule type" value="Genomic_DNA"/>
</dbReference>
<feature type="compositionally biased region" description="Polar residues" evidence="1">
    <location>
        <begin position="24"/>
        <end position="33"/>
    </location>
</feature>
<keyword evidence="3" id="KW-1185">Reference proteome</keyword>
<feature type="compositionally biased region" description="Basic and acidic residues" evidence="1">
    <location>
        <begin position="54"/>
        <end position="64"/>
    </location>
</feature>
<dbReference type="Proteomes" id="UP000014411">
    <property type="component" value="Unassembled WGS sequence"/>
</dbReference>
<accession>S3H6F1</accession>
<evidence type="ECO:0000313" key="3">
    <source>
        <dbReference type="Proteomes" id="UP000014411"/>
    </source>
</evidence>
<protein>
    <submittedName>
        <fullName evidence="2">Uncharacterized protein</fullName>
    </submittedName>
</protein>
<comment type="caution">
    <text evidence="2">The sequence shown here is derived from an EMBL/GenBank/DDBJ whole genome shotgun (WGS) entry which is preliminary data.</text>
</comment>